<dbReference type="Proteomes" id="UP000230002">
    <property type="component" value="Unassembled WGS sequence"/>
</dbReference>
<proteinExistence type="predicted"/>
<sequence>MARKLTRRLPESKGPGEGDPDDGSDDAPGDVPSISSEHPSGQTLLDRPISECNGKDRRGQHKHRAPFYSEHPVVVLAASDVACELVSHLSPITPPPSSPVSKRFGHLQLPSKPRRCPAAFKRSNVQAQDLQLR</sequence>
<organism evidence="2 3">
    <name type="scientific">Ganoderma sinense ZZ0214-1</name>
    <dbReference type="NCBI Taxonomy" id="1077348"/>
    <lineage>
        <taxon>Eukaryota</taxon>
        <taxon>Fungi</taxon>
        <taxon>Dikarya</taxon>
        <taxon>Basidiomycota</taxon>
        <taxon>Agaricomycotina</taxon>
        <taxon>Agaricomycetes</taxon>
        <taxon>Polyporales</taxon>
        <taxon>Polyporaceae</taxon>
        <taxon>Ganoderma</taxon>
    </lineage>
</organism>
<evidence type="ECO:0000313" key="3">
    <source>
        <dbReference type="Proteomes" id="UP000230002"/>
    </source>
</evidence>
<reference evidence="2 3" key="1">
    <citation type="journal article" date="2015" name="Sci. Rep.">
        <title>Chromosome-level genome map provides insights into diverse defense mechanisms in the medicinal fungus Ganoderma sinense.</title>
        <authorList>
            <person name="Zhu Y."/>
            <person name="Xu J."/>
            <person name="Sun C."/>
            <person name="Zhou S."/>
            <person name="Xu H."/>
            <person name="Nelson D.R."/>
            <person name="Qian J."/>
            <person name="Song J."/>
            <person name="Luo H."/>
            <person name="Xiang L."/>
            <person name="Li Y."/>
            <person name="Xu Z."/>
            <person name="Ji A."/>
            <person name="Wang L."/>
            <person name="Lu S."/>
            <person name="Hayward A."/>
            <person name="Sun W."/>
            <person name="Li X."/>
            <person name="Schwartz D.C."/>
            <person name="Wang Y."/>
            <person name="Chen S."/>
        </authorList>
    </citation>
    <scope>NUCLEOTIDE SEQUENCE [LARGE SCALE GENOMIC DNA]</scope>
    <source>
        <strain evidence="2 3">ZZ0214-1</strain>
    </source>
</reference>
<dbReference type="AlphaFoldDB" id="A0A2G8RYZ1"/>
<comment type="caution">
    <text evidence="2">The sequence shown here is derived from an EMBL/GenBank/DDBJ whole genome shotgun (WGS) entry which is preliminary data.</text>
</comment>
<name>A0A2G8RYZ1_9APHY</name>
<gene>
    <name evidence="2" type="ORF">GSI_11146</name>
</gene>
<feature type="region of interest" description="Disordered" evidence="1">
    <location>
        <begin position="1"/>
        <end position="67"/>
    </location>
</feature>
<feature type="compositionally biased region" description="Acidic residues" evidence="1">
    <location>
        <begin position="18"/>
        <end position="28"/>
    </location>
</feature>
<evidence type="ECO:0000256" key="1">
    <source>
        <dbReference type="SAM" id="MobiDB-lite"/>
    </source>
</evidence>
<keyword evidence="3" id="KW-1185">Reference proteome</keyword>
<accession>A0A2G8RYZ1</accession>
<feature type="compositionally biased region" description="Polar residues" evidence="1">
    <location>
        <begin position="34"/>
        <end position="43"/>
    </location>
</feature>
<dbReference type="EMBL" id="AYKW01000038">
    <property type="protein sequence ID" value="PIL26732.1"/>
    <property type="molecule type" value="Genomic_DNA"/>
</dbReference>
<protein>
    <submittedName>
        <fullName evidence="2">Uncharacterized protein</fullName>
    </submittedName>
</protein>
<evidence type="ECO:0000313" key="2">
    <source>
        <dbReference type="EMBL" id="PIL26732.1"/>
    </source>
</evidence>